<keyword evidence="1" id="KW-0808">Transferase</keyword>
<proteinExistence type="predicted"/>
<organism evidence="1">
    <name type="scientific">Davidia involucrata</name>
    <name type="common">Dove tree</name>
    <dbReference type="NCBI Taxonomy" id="16924"/>
    <lineage>
        <taxon>Eukaryota</taxon>
        <taxon>Viridiplantae</taxon>
        <taxon>Streptophyta</taxon>
        <taxon>Embryophyta</taxon>
        <taxon>Tracheophyta</taxon>
        <taxon>Spermatophyta</taxon>
        <taxon>Magnoliopsida</taxon>
        <taxon>eudicotyledons</taxon>
        <taxon>Gunneridae</taxon>
        <taxon>Pentapetalae</taxon>
        <taxon>asterids</taxon>
        <taxon>Cornales</taxon>
        <taxon>Nyssaceae</taxon>
        <taxon>Davidia</taxon>
    </lineage>
</organism>
<dbReference type="EMBL" id="GHES01002211">
    <property type="protein sequence ID" value="MPA32770.1"/>
    <property type="molecule type" value="Transcribed_RNA"/>
</dbReference>
<protein>
    <submittedName>
        <fullName evidence="1">Putative serine hydroxymethyltransferase 7</fullName>
        <ecNumber evidence="1">2.1.2.1</ecNumber>
    </submittedName>
</protein>
<dbReference type="GO" id="GO:0008168">
    <property type="term" value="F:methyltransferase activity"/>
    <property type="evidence" value="ECO:0007669"/>
    <property type="project" value="UniProtKB-KW"/>
</dbReference>
<evidence type="ECO:0000313" key="1">
    <source>
        <dbReference type="EMBL" id="MPA32770.1"/>
    </source>
</evidence>
<dbReference type="GO" id="GO:0032259">
    <property type="term" value="P:methylation"/>
    <property type="evidence" value="ECO:0007669"/>
    <property type="project" value="UniProtKB-KW"/>
</dbReference>
<name>A0A5B6YLU2_DAVIN</name>
<keyword evidence="1" id="KW-0489">Methyltransferase</keyword>
<gene>
    <name evidence="1" type="ORF">Din_002211</name>
</gene>
<dbReference type="EC" id="2.1.2.1" evidence="1"/>
<reference evidence="1" key="1">
    <citation type="submission" date="2019-08" db="EMBL/GenBank/DDBJ databases">
        <title>Reference gene set and small RNA set construction with multiple tissues from Davidia involucrata Baill.</title>
        <authorList>
            <person name="Yang H."/>
            <person name="Zhou C."/>
            <person name="Li G."/>
            <person name="Wang J."/>
            <person name="Gao P."/>
            <person name="Wang M."/>
            <person name="Wang R."/>
            <person name="Zhao Y."/>
        </authorList>
    </citation>
    <scope>NUCLEOTIDE SEQUENCE</scope>
    <source>
        <tissue evidence="1">Mixed with DoveR01_LX</tissue>
    </source>
</reference>
<sequence>MFIHIRAHLRISCVHWSLASESNYGIGFAVWWAFESYGYYTPGIPAMTSRCCLKADLEIIATLLSAAQITSTVQREHGKLQKEFLNRTIRMLLSCETGFSHLLPSLPCQDLTFEHNSGSWHRYGTS</sequence>
<accession>A0A5B6YLU2</accession>
<dbReference type="AlphaFoldDB" id="A0A5B6YLU2"/>
<dbReference type="GO" id="GO:0004372">
    <property type="term" value="F:glycine hydroxymethyltransferase activity"/>
    <property type="evidence" value="ECO:0007669"/>
    <property type="project" value="UniProtKB-EC"/>
</dbReference>